<feature type="domain" description="BTB" evidence="2">
    <location>
        <begin position="16"/>
        <end position="86"/>
    </location>
</feature>
<dbReference type="InterPro" id="IPR015943">
    <property type="entry name" value="WD40/YVTN_repeat-like_dom_sf"/>
</dbReference>
<evidence type="ECO:0000313" key="4">
    <source>
        <dbReference type="Proteomes" id="UP000241474"/>
    </source>
</evidence>
<dbReference type="SUPFAM" id="SSF54695">
    <property type="entry name" value="POZ domain"/>
    <property type="match status" value="1"/>
</dbReference>
<evidence type="ECO:0000313" key="3">
    <source>
        <dbReference type="EMBL" id="AKI78851.1"/>
    </source>
</evidence>
<dbReference type="SUPFAM" id="SSF50998">
    <property type="entry name" value="Quinoprotein alcohol dehydrogenase-like"/>
    <property type="match status" value="1"/>
</dbReference>
<evidence type="ECO:0000256" key="1">
    <source>
        <dbReference type="ARBA" id="ARBA00006497"/>
    </source>
</evidence>
<dbReference type="InterPro" id="IPR011047">
    <property type="entry name" value="Quinoprotein_ADH-like_sf"/>
</dbReference>
<organismHost>
    <name type="scientific">Acanthamoeba polyphaga</name>
    <name type="common">Amoeba</name>
    <dbReference type="NCBI Taxonomy" id="5757"/>
</organismHost>
<dbReference type="InterPro" id="IPR000210">
    <property type="entry name" value="BTB/POZ_dom"/>
</dbReference>
<reference evidence="3 4" key="1">
    <citation type="submission" date="2014-10" db="EMBL/GenBank/DDBJ databases">
        <title>Pan-genome analysis of Brazilian lineage A amoebal mimiviruses.</title>
        <authorList>
            <person name="Assis F.L."/>
            <person name="Abrahao J.S."/>
            <person name="Kroon E.G."/>
            <person name="Dornas F.P."/>
            <person name="Andrade K.R."/>
            <person name="Borato P.V.M."/>
            <person name="Pilotto M.R."/>
            <person name="Benamar S."/>
            <person name="LaScola B."/>
            <person name="Colson P."/>
        </authorList>
    </citation>
    <scope>NUCLEOTIDE SEQUENCE [LARGE SCALE GENOMIC DNA]</scope>
    <source>
        <strain evidence="3 4">Oyster</strain>
    </source>
</reference>
<name>A0A0G2Y6V3_MIMIV</name>
<dbReference type="Gene3D" id="2.130.10.10">
    <property type="entry name" value="YVTN repeat-like/Quinoprotein amine dehydrogenase"/>
    <property type="match status" value="1"/>
</dbReference>
<protein>
    <recommendedName>
        <fullName evidence="2">BTB domain-containing protein</fullName>
    </recommendedName>
</protein>
<dbReference type="InterPro" id="IPR011333">
    <property type="entry name" value="SKP1/BTB/POZ_sf"/>
</dbReference>
<comment type="similarity">
    <text evidence="1">Belongs to the mimivirus BTB/WD family.</text>
</comment>
<dbReference type="CDD" id="cd18186">
    <property type="entry name" value="BTB_POZ_ZBTB_KLHL-like"/>
    <property type="match status" value="1"/>
</dbReference>
<dbReference type="EMBL" id="KM982401">
    <property type="protein sequence ID" value="AKI78851.1"/>
    <property type="molecule type" value="Genomic_DNA"/>
</dbReference>
<sequence>MNKHNYQKLFIDGDLSDCRLILSDDNNSIEMDVHKCVLYASSPYFKAMFKNFKESDSKSITVRVHDTQTAYNIIKSFYGFKISPNTNWQYCTNEILNKKFFGIDAKMKLDFKVPSEEFENFLDKIELIGYNKKTFKAIINNLPQNYDLCKLPVDLLQGLMSVCSEYNLFVHGRKNIYVWNILENKCTLKIPDDYDIYYEIPDGNTLIYINSKKKSIYRLDILTKICEQMDFFIGDKQIIPDGDIFHEICTNQIFIAHDNGIISSFDLDTRQIVSTFGTYKNLRDIFCRENNLVVRTINRIIVINILTGEKFLDLEHKKYNRRVVCDNCVVTYDKFTMNVWSLENGTCIYTRKSKNKTIDLIITDDSGCIIIRNKKNTIKILDQTNNYNLIKSFNCGNKNFGDVVDIEIIDNKILLVLHSSGTIAKWDITEGQCVGHFNIPIKDDNLLSIQAFDSTESNIFFKIKDILSKNTTQSN</sequence>
<organism evidence="3 4">
    <name type="scientific">Acanthamoeba polyphaga mimivirus</name>
    <name type="common">APMV</name>
    <dbReference type="NCBI Taxonomy" id="212035"/>
    <lineage>
        <taxon>Viruses</taxon>
        <taxon>Varidnaviria</taxon>
        <taxon>Bamfordvirae</taxon>
        <taxon>Nucleocytoviricota</taxon>
        <taxon>Megaviricetes</taxon>
        <taxon>Imitervirales</taxon>
        <taxon>Mimiviridae</taxon>
        <taxon>Megamimivirinae</taxon>
        <taxon>Mimivirus</taxon>
        <taxon>Mimivirus bradfordmassiliense</taxon>
    </lineage>
</organism>
<dbReference type="Pfam" id="PF00651">
    <property type="entry name" value="BTB"/>
    <property type="match status" value="1"/>
</dbReference>
<evidence type="ECO:0000259" key="2">
    <source>
        <dbReference type="PROSITE" id="PS50097"/>
    </source>
</evidence>
<accession>A0A0G2Y6V3</accession>
<dbReference type="PROSITE" id="PS50097">
    <property type="entry name" value="BTB"/>
    <property type="match status" value="1"/>
</dbReference>
<dbReference type="Gene3D" id="3.30.710.10">
    <property type="entry name" value="Potassium Channel Kv1.1, Chain A"/>
    <property type="match status" value="1"/>
</dbReference>
<dbReference type="Proteomes" id="UP000241474">
    <property type="component" value="Segment"/>
</dbReference>
<proteinExistence type="inferred from homology"/>